<dbReference type="SUPFAM" id="SSF56487">
    <property type="entry name" value="SRCR-like"/>
    <property type="match status" value="1"/>
</dbReference>
<dbReference type="InterPro" id="IPR007110">
    <property type="entry name" value="Ig-like_dom"/>
</dbReference>
<dbReference type="SMART" id="SM00202">
    <property type="entry name" value="SR"/>
    <property type="match status" value="1"/>
</dbReference>
<dbReference type="PANTHER" id="PTHR46534:SF1">
    <property type="entry name" value="IGGFC-BINDING PROTEIN N-TERMINAL DOMAIN-CONTAINING PROTEIN"/>
    <property type="match status" value="1"/>
</dbReference>
<evidence type="ECO:0000256" key="2">
    <source>
        <dbReference type="ARBA" id="ARBA00023157"/>
    </source>
</evidence>
<sequence>MLPLVAFVVFLHLEGVQVSAYKGGAPEYFLAFSKNYHVDNSNILTLTITTSESAPVSYEVSSPYGSYYVTGTVSQSSHVSINLDPSLTVTGSDVTQRSKGIRVRAADSSKTISVSGMTYEQHTADAFLALPSGPVAEEYTYIASSMLWTNRSESALPSLILIVGTLDNTLLTITPTQFVIIPDDLRAPGNPQNFVSPGESYTVTLNWLNTYQIESYLDLTGSRIVSNKPLSVFAGHQCADVPARVAACDHLYEQIPPTSTWGRFFFLVPSNSVSRTSPEWYRVVSSKLSTTVFITCYILGDSQHSFVYQNYIAQVGGFKQFHMERDNYCYMISDKPILVMQYAHGASANNGIGDPFMMMTLPTEQYVANTIINFYAYENFTSDITIVALQQDAPPGEVLLLDGVSYTSDWIQLYCSEEELCGYTLHKQVSTGFHTVRSVNNQIPIAVYVYGFEFSQGYGYPAAMELKDLGVEECVDGGIRLVGGESETEGRAEVCQGGVWGTICNDNWSTEDTEVVCGQLLLLSSGITSSFYGEGEGPIHMDNVQCLGVESSILECVYDIHTADCSHSQDVGVLCYSYPAPEVELQQSPSNSQYFASYDLTLTCIISVSSNVIGRVRLTAGWSKDGIQYISNSWDSRTSATPVTQISNYVYTTNLKFLPLEERDSGTYQCTAVLTSFTGVPLVNGTNDTSLMVKELQSERIQLQLFGAENCVQWIQSKGADVKQALAGSVGDGVEDLCNCEFSARNLKGIVLQCYSDYPAKIFVLLTIQVTATKSLPDILNFITDWIARDPHIVLGESNTTVYIDKLCDITILGSECVPTSSSSSSAEIPLQQSYYCCFKVTNRRPESRNRCTSSFHCGNSSNADGCGVGGVYQMSQQRCSKSSANHMSQQRCSKS</sequence>
<proteinExistence type="predicted"/>
<dbReference type="Gene3D" id="2.60.40.10">
    <property type="entry name" value="Immunoglobulins"/>
    <property type="match status" value="1"/>
</dbReference>
<dbReference type="InterPro" id="IPR013151">
    <property type="entry name" value="Immunoglobulin_dom"/>
</dbReference>
<dbReference type="AlphaFoldDB" id="A0AA35RYC3"/>
<dbReference type="Pfam" id="PF00530">
    <property type="entry name" value="SRCR"/>
    <property type="match status" value="1"/>
</dbReference>
<evidence type="ECO:0000259" key="5">
    <source>
        <dbReference type="PROSITE" id="PS50287"/>
    </source>
</evidence>
<organism evidence="7 8">
    <name type="scientific">Geodia barretti</name>
    <name type="common">Barrett's horny sponge</name>
    <dbReference type="NCBI Taxonomy" id="519541"/>
    <lineage>
        <taxon>Eukaryota</taxon>
        <taxon>Metazoa</taxon>
        <taxon>Porifera</taxon>
        <taxon>Demospongiae</taxon>
        <taxon>Heteroscleromorpha</taxon>
        <taxon>Tetractinellida</taxon>
        <taxon>Astrophorina</taxon>
        <taxon>Geodiidae</taxon>
        <taxon>Geodia</taxon>
    </lineage>
</organism>
<dbReference type="Pfam" id="PF17517">
    <property type="entry name" value="IgGFc_binding"/>
    <property type="match status" value="1"/>
</dbReference>
<evidence type="ECO:0000313" key="8">
    <source>
        <dbReference type="Proteomes" id="UP001174909"/>
    </source>
</evidence>
<dbReference type="Pfam" id="PF00047">
    <property type="entry name" value="ig"/>
    <property type="match status" value="1"/>
</dbReference>
<evidence type="ECO:0000313" key="7">
    <source>
        <dbReference type="EMBL" id="CAI8019964.1"/>
    </source>
</evidence>
<keyword evidence="8" id="KW-1185">Reference proteome</keyword>
<feature type="disulfide bond" evidence="3">
    <location>
        <begin position="546"/>
        <end position="556"/>
    </location>
</feature>
<dbReference type="InterPro" id="IPR013783">
    <property type="entry name" value="Ig-like_fold"/>
</dbReference>
<feature type="domain" description="SRCR" evidence="5">
    <location>
        <begin position="479"/>
        <end position="576"/>
    </location>
</feature>
<accession>A0AA35RYC3</accession>
<dbReference type="PROSITE" id="PS50287">
    <property type="entry name" value="SRCR_2"/>
    <property type="match status" value="1"/>
</dbReference>
<keyword evidence="1 4" id="KW-0732">Signal</keyword>
<dbReference type="SMART" id="SM00409">
    <property type="entry name" value="IG"/>
    <property type="match status" value="1"/>
</dbReference>
<dbReference type="PANTHER" id="PTHR46534">
    <property type="entry name" value="IGGFC_BINDING DOMAIN-CONTAINING PROTEIN"/>
    <property type="match status" value="1"/>
</dbReference>
<dbReference type="InterPro" id="IPR036179">
    <property type="entry name" value="Ig-like_dom_sf"/>
</dbReference>
<feature type="signal peptide" evidence="4">
    <location>
        <begin position="1"/>
        <end position="20"/>
    </location>
</feature>
<reference evidence="7" key="1">
    <citation type="submission" date="2023-03" db="EMBL/GenBank/DDBJ databases">
        <authorList>
            <person name="Steffen K."/>
            <person name="Cardenas P."/>
        </authorList>
    </citation>
    <scope>NUCLEOTIDE SEQUENCE</scope>
</reference>
<dbReference type="InterPro" id="IPR036772">
    <property type="entry name" value="SRCR-like_dom_sf"/>
</dbReference>
<dbReference type="GO" id="GO:0016020">
    <property type="term" value="C:membrane"/>
    <property type="evidence" value="ECO:0007669"/>
    <property type="project" value="InterPro"/>
</dbReference>
<name>A0AA35RYC3_GEOBA</name>
<dbReference type="InterPro" id="IPR003599">
    <property type="entry name" value="Ig_sub"/>
</dbReference>
<dbReference type="Proteomes" id="UP001174909">
    <property type="component" value="Unassembled WGS sequence"/>
</dbReference>
<comment type="caution">
    <text evidence="3">Lacks conserved residue(s) required for the propagation of feature annotation.</text>
</comment>
<comment type="caution">
    <text evidence="7">The sequence shown here is derived from an EMBL/GenBank/DDBJ whole genome shotgun (WGS) entry which is preliminary data.</text>
</comment>
<evidence type="ECO:0000256" key="4">
    <source>
        <dbReference type="SAM" id="SignalP"/>
    </source>
</evidence>
<keyword evidence="2 3" id="KW-1015">Disulfide bond</keyword>
<evidence type="ECO:0000256" key="1">
    <source>
        <dbReference type="ARBA" id="ARBA00022729"/>
    </source>
</evidence>
<dbReference type="Gene3D" id="3.10.250.10">
    <property type="entry name" value="SRCR-like domain"/>
    <property type="match status" value="1"/>
</dbReference>
<dbReference type="SUPFAM" id="SSF48726">
    <property type="entry name" value="Immunoglobulin"/>
    <property type="match status" value="1"/>
</dbReference>
<evidence type="ECO:0000259" key="6">
    <source>
        <dbReference type="PROSITE" id="PS50835"/>
    </source>
</evidence>
<dbReference type="PROSITE" id="PS50835">
    <property type="entry name" value="IG_LIKE"/>
    <property type="match status" value="1"/>
</dbReference>
<dbReference type="InterPro" id="IPR001190">
    <property type="entry name" value="SRCR"/>
</dbReference>
<feature type="domain" description="Ig-like" evidence="6">
    <location>
        <begin position="581"/>
        <end position="672"/>
    </location>
</feature>
<gene>
    <name evidence="7" type="ORF">GBAR_LOCUS11953</name>
</gene>
<dbReference type="InterPro" id="IPR035234">
    <property type="entry name" value="IgGFc-bd_N"/>
</dbReference>
<evidence type="ECO:0000256" key="3">
    <source>
        <dbReference type="PROSITE-ProRule" id="PRU00196"/>
    </source>
</evidence>
<dbReference type="EMBL" id="CASHTH010001792">
    <property type="protein sequence ID" value="CAI8019964.1"/>
    <property type="molecule type" value="Genomic_DNA"/>
</dbReference>
<dbReference type="FunFam" id="3.10.250.10:FF:000001">
    <property type="entry name" value="Lysyl oxidase 4 isoform X1"/>
    <property type="match status" value="1"/>
</dbReference>
<protein>
    <submittedName>
        <fullName evidence="7">Neurotrypsin</fullName>
    </submittedName>
</protein>
<dbReference type="PRINTS" id="PR00258">
    <property type="entry name" value="SPERACTRCPTR"/>
</dbReference>
<feature type="chain" id="PRO_5041425229" evidence="4">
    <location>
        <begin position="21"/>
        <end position="896"/>
    </location>
</feature>